<evidence type="ECO:0000256" key="1">
    <source>
        <dbReference type="ARBA" id="ARBA00022741"/>
    </source>
</evidence>
<dbReference type="GO" id="GO:0005524">
    <property type="term" value="F:ATP binding"/>
    <property type="evidence" value="ECO:0007669"/>
    <property type="project" value="UniProtKB-KW"/>
</dbReference>
<evidence type="ECO:0000259" key="7">
    <source>
        <dbReference type="PROSITE" id="PS50163"/>
    </source>
</evidence>
<evidence type="ECO:0000256" key="4">
    <source>
        <dbReference type="RuleBase" id="RU003422"/>
    </source>
</evidence>
<dbReference type="InterPro" id="IPR027417">
    <property type="entry name" value="P-loop_NTPase"/>
</dbReference>
<reference evidence="8 9" key="1">
    <citation type="journal article" date="2008" name="Nature">
        <title>The genome of the model beetle and pest Tribolium castaneum.</title>
        <authorList>
            <consortium name="Tribolium Genome Sequencing Consortium"/>
            <person name="Richards S."/>
            <person name="Gibbs R.A."/>
            <person name="Weinstock G.M."/>
            <person name="Brown S.J."/>
            <person name="Denell R."/>
            <person name="Beeman R.W."/>
            <person name="Gibbs R."/>
            <person name="Beeman R.W."/>
            <person name="Brown S.J."/>
            <person name="Bucher G."/>
            <person name="Friedrich M."/>
            <person name="Grimmelikhuijzen C.J."/>
            <person name="Klingler M."/>
            <person name="Lorenzen M."/>
            <person name="Richards S."/>
            <person name="Roth S."/>
            <person name="Schroder R."/>
            <person name="Tautz D."/>
            <person name="Zdobnov E.M."/>
            <person name="Muzny D."/>
            <person name="Gibbs R.A."/>
            <person name="Weinstock G.M."/>
            <person name="Attaway T."/>
            <person name="Bell S."/>
            <person name="Buhay C.J."/>
            <person name="Chandrabose M.N."/>
            <person name="Chavez D."/>
            <person name="Clerk-Blankenburg K.P."/>
            <person name="Cree A."/>
            <person name="Dao M."/>
            <person name="Davis C."/>
            <person name="Chacko J."/>
            <person name="Dinh H."/>
            <person name="Dugan-Rocha S."/>
            <person name="Fowler G."/>
            <person name="Garner T.T."/>
            <person name="Garnes J."/>
            <person name="Gnirke A."/>
            <person name="Hawes A."/>
            <person name="Hernandez J."/>
            <person name="Hines S."/>
            <person name="Holder M."/>
            <person name="Hume J."/>
            <person name="Jhangiani S.N."/>
            <person name="Joshi V."/>
            <person name="Khan Z.M."/>
            <person name="Jackson L."/>
            <person name="Kovar C."/>
            <person name="Kowis A."/>
            <person name="Lee S."/>
            <person name="Lewis L.R."/>
            <person name="Margolis J."/>
            <person name="Morgan M."/>
            <person name="Nazareth L.V."/>
            <person name="Nguyen N."/>
            <person name="Okwuonu G."/>
            <person name="Parker D."/>
            <person name="Richards S."/>
            <person name="Ruiz S.J."/>
            <person name="Santibanez J."/>
            <person name="Savard J."/>
            <person name="Scherer S.E."/>
            <person name="Schneider B."/>
            <person name="Sodergren E."/>
            <person name="Tautz D."/>
            <person name="Vattahil S."/>
            <person name="Villasana D."/>
            <person name="White C.S."/>
            <person name="Wright R."/>
            <person name="Park Y."/>
            <person name="Beeman R.W."/>
            <person name="Lord J."/>
            <person name="Oppert B."/>
            <person name="Lorenzen M."/>
            <person name="Brown S."/>
            <person name="Wang L."/>
            <person name="Savard J."/>
            <person name="Tautz D."/>
            <person name="Richards S."/>
            <person name="Weinstock G."/>
            <person name="Gibbs R.A."/>
            <person name="Liu Y."/>
            <person name="Worley K."/>
            <person name="Weinstock G."/>
            <person name="Elsik C.G."/>
            <person name="Reese J.T."/>
            <person name="Elhaik E."/>
            <person name="Landan G."/>
            <person name="Graur D."/>
            <person name="Arensburger P."/>
            <person name="Atkinson P."/>
            <person name="Beeman R.W."/>
            <person name="Beidler J."/>
            <person name="Brown S.J."/>
            <person name="Demuth J.P."/>
            <person name="Drury D.W."/>
            <person name="Du Y.Z."/>
            <person name="Fujiwara H."/>
            <person name="Lorenzen M."/>
            <person name="Maselli V."/>
            <person name="Osanai M."/>
            <person name="Park Y."/>
            <person name="Robertson H.M."/>
            <person name="Tu Z."/>
            <person name="Wang J.J."/>
            <person name="Wang S."/>
            <person name="Richards S."/>
            <person name="Song H."/>
            <person name="Zhang L."/>
            <person name="Sodergren E."/>
            <person name="Werner D."/>
            <person name="Stanke M."/>
            <person name="Morgenstern B."/>
            <person name="Solovyev V."/>
            <person name="Kosarev P."/>
            <person name="Brown G."/>
            <person name="Chen H.C."/>
            <person name="Ermolaeva O."/>
            <person name="Hlavina W."/>
            <person name="Kapustin Y."/>
            <person name="Kiryutin B."/>
            <person name="Kitts P."/>
            <person name="Maglott D."/>
            <person name="Pruitt K."/>
            <person name="Sapojnikov V."/>
            <person name="Souvorov A."/>
            <person name="Mackey A.J."/>
            <person name="Waterhouse R.M."/>
            <person name="Wyder S."/>
            <person name="Zdobnov E.M."/>
            <person name="Zdobnov E.M."/>
            <person name="Wyder S."/>
            <person name="Kriventseva E.V."/>
            <person name="Kadowaki T."/>
            <person name="Bork P."/>
            <person name="Aranda M."/>
            <person name="Bao R."/>
            <person name="Beermann A."/>
            <person name="Berns N."/>
            <person name="Bolognesi R."/>
            <person name="Bonneton F."/>
            <person name="Bopp D."/>
            <person name="Brown S.J."/>
            <person name="Bucher G."/>
            <person name="Butts T."/>
            <person name="Chaumot A."/>
            <person name="Denell R.E."/>
            <person name="Ferrier D.E."/>
            <person name="Friedrich M."/>
            <person name="Gordon C.M."/>
            <person name="Jindra M."/>
            <person name="Klingler M."/>
            <person name="Lan Q."/>
            <person name="Lattorff H.M."/>
            <person name="Laudet V."/>
            <person name="von Levetsow C."/>
            <person name="Liu Z."/>
            <person name="Lutz R."/>
            <person name="Lynch J.A."/>
            <person name="da Fonseca R.N."/>
            <person name="Posnien N."/>
            <person name="Reuter R."/>
            <person name="Roth S."/>
            <person name="Savard J."/>
            <person name="Schinko J.B."/>
            <person name="Schmitt C."/>
            <person name="Schoppmeier M."/>
            <person name="Schroder R."/>
            <person name="Shippy T.D."/>
            <person name="Simonnet F."/>
            <person name="Marques-Souza H."/>
            <person name="Tautz D."/>
            <person name="Tomoyasu Y."/>
            <person name="Trauner J."/>
            <person name="Van der Zee M."/>
            <person name="Vervoort M."/>
            <person name="Wittkopp N."/>
            <person name="Wimmer E.A."/>
            <person name="Yang X."/>
            <person name="Jones A.K."/>
            <person name="Sattelle D.B."/>
            <person name="Ebert P.R."/>
            <person name="Nelson D."/>
            <person name="Scott J.G."/>
            <person name="Beeman R.W."/>
            <person name="Muthukrishnan S."/>
            <person name="Kramer K.J."/>
            <person name="Arakane Y."/>
            <person name="Beeman R.W."/>
            <person name="Zhu Q."/>
            <person name="Hogenkamp D."/>
            <person name="Dixit R."/>
            <person name="Oppert B."/>
            <person name="Jiang H."/>
            <person name="Zou Z."/>
            <person name="Marshall J."/>
            <person name="Elpidina E."/>
            <person name="Vinokurov K."/>
            <person name="Oppert C."/>
            <person name="Zou Z."/>
            <person name="Evans J."/>
            <person name="Lu Z."/>
            <person name="Zhao P."/>
            <person name="Sumathipala N."/>
            <person name="Altincicek B."/>
            <person name="Vilcinskas A."/>
            <person name="Williams M."/>
            <person name="Hultmark D."/>
            <person name="Hetru C."/>
            <person name="Jiang H."/>
            <person name="Grimmelikhuijzen C.J."/>
            <person name="Hauser F."/>
            <person name="Cazzamali G."/>
            <person name="Williamson M."/>
            <person name="Park Y."/>
            <person name="Li B."/>
            <person name="Tanaka Y."/>
            <person name="Predel R."/>
            <person name="Neupert S."/>
            <person name="Schachtner J."/>
            <person name="Verleyen P."/>
            <person name="Raible F."/>
            <person name="Bork P."/>
            <person name="Friedrich M."/>
            <person name="Walden K.K."/>
            <person name="Robertson H.M."/>
            <person name="Angeli S."/>
            <person name="Foret S."/>
            <person name="Bucher G."/>
            <person name="Schuetz S."/>
            <person name="Maleszka R."/>
            <person name="Wimmer E.A."/>
            <person name="Beeman R.W."/>
            <person name="Lorenzen M."/>
            <person name="Tomoyasu Y."/>
            <person name="Miller S.C."/>
            <person name="Grossmann D."/>
            <person name="Bucher G."/>
        </authorList>
    </citation>
    <scope>NUCLEOTIDE SEQUENCE [LARGE SCALE GENOMIC DNA]</scope>
    <source>
        <strain evidence="8 9">Georgia GA2</strain>
    </source>
</reference>
<dbReference type="GO" id="GO:0003690">
    <property type="term" value="F:double-stranded DNA binding"/>
    <property type="evidence" value="ECO:0000318"/>
    <property type="project" value="GO_Central"/>
</dbReference>
<dbReference type="PANTHER" id="PTHR22942:SF30">
    <property type="entry name" value="MEIOTIC RECOMBINATION PROTEIN DMC1_LIM15 HOMOLOG"/>
    <property type="match status" value="1"/>
</dbReference>
<dbReference type="GO" id="GO:0042148">
    <property type="term" value="P:DNA strand invasion"/>
    <property type="evidence" value="ECO:0000318"/>
    <property type="project" value="GO_Central"/>
</dbReference>
<dbReference type="GO" id="GO:0008094">
    <property type="term" value="F:ATP-dependent activity, acting on DNA"/>
    <property type="evidence" value="ECO:0000318"/>
    <property type="project" value="GO_Central"/>
</dbReference>
<evidence type="ECO:0000313" key="8">
    <source>
        <dbReference type="EMBL" id="KYB28817.1"/>
    </source>
</evidence>
<keyword evidence="9" id="KW-1185">Reference proteome</keyword>
<dbReference type="GO" id="GO:0003697">
    <property type="term" value="F:single-stranded DNA binding"/>
    <property type="evidence" value="ECO:0000318"/>
    <property type="project" value="GO_Central"/>
</dbReference>
<keyword evidence="1 4" id="KW-0547">Nucleotide-binding</keyword>
<dbReference type="InterPro" id="IPR020588">
    <property type="entry name" value="RecA_ATP-bd"/>
</dbReference>
<dbReference type="Gene3D" id="3.40.50.300">
    <property type="entry name" value="P-loop containing nucleotide triphosphate hydrolases"/>
    <property type="match status" value="1"/>
</dbReference>
<dbReference type="InParanoid" id="A0A139WLW0"/>
<dbReference type="SMART" id="SM00382">
    <property type="entry name" value="AAA"/>
    <property type="match status" value="1"/>
</dbReference>
<keyword evidence="2 4" id="KW-0067">ATP-binding</keyword>
<dbReference type="NCBIfam" id="NF003301">
    <property type="entry name" value="PRK04301.1"/>
    <property type="match status" value="1"/>
</dbReference>
<sequence>MDPQQPNSDDEDFLNVSAGSNPPSGKPDKMLGTSDFISLLGTRDESYYIDKTTLLEVFLKCGRSRVLLTAPRRFGKTINLLMLKTCFELQVPPEEYKMLSEDEFQIKVKETANYKLFEELQLEITKNPDLMNKHFGKYPTLHISFKCDTPIASFSDGVAFCCRILSKAFRRHNYLISEKALSQWDKNIYAKWLNPADWDERKAMDINLISDGLRTLVRYVFESFNKKVVLLIDEYDSVIMQAILRIKAKDELTKVIQFCLGLIQAAVKNDIEQHVEYAFITGISHISGMGLSGSNIKPFRFLENHSFVPYYGLTVMEIRNLLRKTYQFDDQRIAETEKKFNGYSTVRGVKIYNIWSVLEYASRTQEDDFIYEWQDTRYIVGLEKAFRFPTIMKIIQTELLLYKPIEIKKYETLVVEDILQLVEIIGNVDPQNVEFPRCDFFFSFLVEQGYLSFVANKPGLLVIPNEQIKEKIEGKITDSKIKVFDRNSIPTEDCREFFLKISERDCDYDDFKKFHTSLEDALQNYAAKWIKKNEENIRRTIKILIKHSLDALFVFDCKILIYLSFISINMDTAIKEIEEKEASPSESVETEELDIESEPFFQDIYMLTEHGVPLPDIEEMRKIGINTVKGLQMTTTDKLLALKSFNPSKVSKIQEICGNISFSNRFMTAFEVSEACKQVFKISTGSANLDKLLGGGVESMSITQVFGEAGSGKTQIAHTLCVTTQIPTEDYSGGKVMFIDTERSFRPNRIRQIARRFHLSEDSVLQNILYIRAYNSEHQYQILKNVAVKFHEDTGVFKLLIVDSIIALFRNDFMGRGVLLNRQQKLAETMSLLKKISEEYNVAVFITNQVTTSMNNKFPLLTIGDDVKPVGGNILAHSSTTRVALRKLTGNVRIAKIHDSPELAEQEEAFTITNGGVQDPILDAE</sequence>
<dbReference type="FunFam" id="3.40.50.300:FF:002052">
    <property type="entry name" value="DNA repair protein RAD51 homolog"/>
    <property type="match status" value="1"/>
</dbReference>
<dbReference type="GO" id="GO:0070192">
    <property type="term" value="P:chromosome organization involved in meiotic cell cycle"/>
    <property type="evidence" value="ECO:0000318"/>
    <property type="project" value="GO_Central"/>
</dbReference>
<feature type="region of interest" description="Disordered" evidence="5">
    <location>
        <begin position="1"/>
        <end position="29"/>
    </location>
</feature>
<dbReference type="Gene3D" id="1.10.150.20">
    <property type="entry name" value="5' to 3' exonuclease, C-terminal subdomain"/>
    <property type="match status" value="1"/>
</dbReference>
<dbReference type="InterPro" id="IPR013632">
    <property type="entry name" value="Rad51_C"/>
</dbReference>
<dbReference type="Pfam" id="PF08423">
    <property type="entry name" value="Rad51"/>
    <property type="match status" value="1"/>
</dbReference>
<feature type="domain" description="RecA family profile 1" evidence="6">
    <location>
        <begin position="678"/>
        <end position="850"/>
    </location>
</feature>
<feature type="domain" description="RecA family profile 2" evidence="7">
    <location>
        <begin position="864"/>
        <end position="919"/>
    </location>
</feature>
<protein>
    <submittedName>
        <fullName evidence="8">Uncharacterized protein</fullName>
    </submittedName>
</protein>
<evidence type="ECO:0000259" key="6">
    <source>
        <dbReference type="PROSITE" id="PS50162"/>
    </source>
</evidence>
<dbReference type="GO" id="GO:0000730">
    <property type="term" value="P:DNA recombinase assembly"/>
    <property type="evidence" value="ECO:0000318"/>
    <property type="project" value="GO_Central"/>
</dbReference>
<name>A0A139WLW0_TRICA</name>
<organism evidence="8 9">
    <name type="scientific">Tribolium castaneum</name>
    <name type="common">Red flour beetle</name>
    <dbReference type="NCBI Taxonomy" id="7070"/>
    <lineage>
        <taxon>Eukaryota</taxon>
        <taxon>Metazoa</taxon>
        <taxon>Ecdysozoa</taxon>
        <taxon>Arthropoda</taxon>
        <taxon>Hexapoda</taxon>
        <taxon>Insecta</taxon>
        <taxon>Pterygota</taxon>
        <taxon>Neoptera</taxon>
        <taxon>Endopterygota</taxon>
        <taxon>Coleoptera</taxon>
        <taxon>Polyphaga</taxon>
        <taxon>Cucujiformia</taxon>
        <taxon>Tenebrionidae</taxon>
        <taxon>Tenebrionidae incertae sedis</taxon>
        <taxon>Tribolium</taxon>
    </lineage>
</organism>
<dbReference type="GO" id="GO:0140664">
    <property type="term" value="F:ATP-dependent DNA damage sensor activity"/>
    <property type="evidence" value="ECO:0007669"/>
    <property type="project" value="InterPro"/>
</dbReference>
<proteinExistence type="inferred from homology"/>
<accession>A0A139WLW0</accession>
<dbReference type="PROSITE" id="PS50162">
    <property type="entry name" value="RECA_2"/>
    <property type="match status" value="1"/>
</dbReference>
<dbReference type="GO" id="GO:0000150">
    <property type="term" value="F:DNA strand exchange activity"/>
    <property type="evidence" value="ECO:0000318"/>
    <property type="project" value="GO_Central"/>
</dbReference>
<dbReference type="STRING" id="7070.A0A139WLW0"/>
<dbReference type="InterPro" id="IPR020587">
    <property type="entry name" value="RecA_monomer-monomer_interface"/>
</dbReference>
<evidence type="ECO:0000256" key="3">
    <source>
        <dbReference type="ARBA" id="ARBA00023125"/>
    </source>
</evidence>
<dbReference type="InterPro" id="IPR003593">
    <property type="entry name" value="AAA+_ATPase"/>
</dbReference>
<reference evidence="8 9" key="2">
    <citation type="journal article" date="2010" name="Nucleic Acids Res.">
        <title>BeetleBase in 2010: revisions to provide comprehensive genomic information for Tribolium castaneum.</title>
        <authorList>
            <person name="Kim H.S."/>
            <person name="Murphy T."/>
            <person name="Xia J."/>
            <person name="Caragea D."/>
            <person name="Park Y."/>
            <person name="Beeman R.W."/>
            <person name="Lorenzen M.D."/>
            <person name="Butcher S."/>
            <person name="Manak J.R."/>
            <person name="Brown S.J."/>
        </authorList>
    </citation>
    <scope>GENOME REANNOTATION</scope>
    <source>
        <strain evidence="8 9">Georgia GA2</strain>
    </source>
</reference>
<dbReference type="SUPFAM" id="SSF47794">
    <property type="entry name" value="Rad51 N-terminal domain-like"/>
    <property type="match status" value="1"/>
</dbReference>
<keyword evidence="3" id="KW-0238">DNA-binding</keyword>
<dbReference type="GO" id="GO:0000794">
    <property type="term" value="C:condensed nuclear chromosome"/>
    <property type="evidence" value="ECO:0000318"/>
    <property type="project" value="GO_Central"/>
</dbReference>
<dbReference type="eggNOG" id="ENOG502S8YM">
    <property type="taxonomic scope" value="Eukaryota"/>
</dbReference>
<dbReference type="PROSITE" id="PS50163">
    <property type="entry name" value="RECA_3"/>
    <property type="match status" value="1"/>
</dbReference>
<dbReference type="InterPro" id="IPR010995">
    <property type="entry name" value="DNA_repair_Rad51/TF_NusA_a-hlx"/>
</dbReference>
<dbReference type="AlphaFoldDB" id="A0A139WLW0"/>
<dbReference type="Proteomes" id="UP000007266">
    <property type="component" value="Linkage group 3"/>
</dbReference>
<dbReference type="InterPro" id="IPR018631">
    <property type="entry name" value="AAA-ATPase-like_dom"/>
</dbReference>
<dbReference type="Pfam" id="PF09820">
    <property type="entry name" value="AAA-ATPase_like"/>
    <property type="match status" value="1"/>
</dbReference>
<gene>
    <name evidence="8" type="primary">AUGUSTUS-3.0.2_32307</name>
    <name evidence="8" type="ORF">TcasGA2_TC032307</name>
</gene>
<evidence type="ECO:0000313" key="9">
    <source>
        <dbReference type="Proteomes" id="UP000007266"/>
    </source>
</evidence>
<dbReference type="PANTHER" id="PTHR22942">
    <property type="entry name" value="RECA/RAD51/RADA DNA STRAND-PAIRING FAMILY MEMBER"/>
    <property type="match status" value="1"/>
</dbReference>
<dbReference type="SUPFAM" id="SSF52540">
    <property type="entry name" value="P-loop containing nucleoside triphosphate hydrolases"/>
    <property type="match status" value="1"/>
</dbReference>
<dbReference type="EMBL" id="KQ971319">
    <property type="protein sequence ID" value="KYB28817.1"/>
    <property type="molecule type" value="Genomic_DNA"/>
</dbReference>
<dbReference type="GO" id="GO:0006312">
    <property type="term" value="P:mitotic recombination"/>
    <property type="evidence" value="ECO:0000318"/>
    <property type="project" value="GO_Central"/>
</dbReference>
<dbReference type="GO" id="GO:0007131">
    <property type="term" value="P:reciprocal meiotic recombination"/>
    <property type="evidence" value="ECO:0000318"/>
    <property type="project" value="GO_Central"/>
</dbReference>
<evidence type="ECO:0000256" key="5">
    <source>
        <dbReference type="SAM" id="MobiDB-lite"/>
    </source>
</evidence>
<evidence type="ECO:0000256" key="2">
    <source>
        <dbReference type="ARBA" id="ARBA00022840"/>
    </source>
</evidence>
<comment type="similarity">
    <text evidence="4">Belongs to the RecA family.</text>
</comment>